<dbReference type="SUPFAM" id="SSF54631">
    <property type="entry name" value="CBS-domain pair"/>
    <property type="match status" value="1"/>
</dbReference>
<dbReference type="Gene3D" id="3.10.580.10">
    <property type="entry name" value="CBS-domain"/>
    <property type="match status" value="1"/>
</dbReference>
<comment type="caution">
    <text evidence="4">The sequence shown here is derived from an EMBL/GenBank/DDBJ whole genome shotgun (WGS) entry which is preliminary data.</text>
</comment>
<sequence length="148" mass="16548">MQRRVVPDIVSSQKLTTFSPDTTVRDAVALMNERSIGAILVMNDDQLAGIFTERDLLRRVVAASRDPDTTRLDEVMTTDPDTLTPKATAMEALLLMRSRGYRHLPVLENDKLIGIVSIRDLFAAVQEELEQDVRQRDALLFDTGYGTG</sequence>
<dbReference type="RefSeq" id="WP_382420864.1">
    <property type="nucleotide sequence ID" value="NZ_JBHSCW010000001.1"/>
</dbReference>
<dbReference type="SMART" id="SM00116">
    <property type="entry name" value="CBS"/>
    <property type="match status" value="2"/>
</dbReference>
<evidence type="ECO:0000256" key="2">
    <source>
        <dbReference type="PROSITE-ProRule" id="PRU00703"/>
    </source>
</evidence>
<evidence type="ECO:0000256" key="1">
    <source>
        <dbReference type="ARBA" id="ARBA00023122"/>
    </source>
</evidence>
<dbReference type="InterPro" id="IPR046342">
    <property type="entry name" value="CBS_dom_sf"/>
</dbReference>
<feature type="domain" description="CBS" evidence="3">
    <location>
        <begin position="10"/>
        <end position="67"/>
    </location>
</feature>
<dbReference type="EMBL" id="JBHSCW010000001">
    <property type="protein sequence ID" value="MFC4350529.1"/>
    <property type="molecule type" value="Genomic_DNA"/>
</dbReference>
<gene>
    <name evidence="4" type="ORF">ACFOW6_03105</name>
</gene>
<keyword evidence="5" id="KW-1185">Reference proteome</keyword>
<protein>
    <submittedName>
        <fullName evidence="4">Cyclic nucleotide-binding/CBS domain-containing protein</fullName>
    </submittedName>
</protein>
<dbReference type="PROSITE" id="PS51371">
    <property type="entry name" value="CBS"/>
    <property type="match status" value="2"/>
</dbReference>
<dbReference type="PANTHER" id="PTHR43080">
    <property type="entry name" value="CBS DOMAIN-CONTAINING PROTEIN CBSX3, MITOCHONDRIAL"/>
    <property type="match status" value="1"/>
</dbReference>
<dbReference type="CDD" id="cd04623">
    <property type="entry name" value="CBS_pair_bac_euk"/>
    <property type="match status" value="1"/>
</dbReference>
<evidence type="ECO:0000259" key="3">
    <source>
        <dbReference type="PROSITE" id="PS51371"/>
    </source>
</evidence>
<dbReference type="PANTHER" id="PTHR43080:SF2">
    <property type="entry name" value="CBS DOMAIN-CONTAINING PROTEIN"/>
    <property type="match status" value="1"/>
</dbReference>
<keyword evidence="1 2" id="KW-0129">CBS domain</keyword>
<feature type="domain" description="CBS" evidence="3">
    <location>
        <begin position="76"/>
        <end position="133"/>
    </location>
</feature>
<dbReference type="Pfam" id="PF00571">
    <property type="entry name" value="CBS"/>
    <property type="match status" value="2"/>
</dbReference>
<name>A0ABV8UGY1_9PROT</name>
<reference evidence="5" key="1">
    <citation type="journal article" date="2019" name="Int. J. Syst. Evol. Microbiol.">
        <title>The Global Catalogue of Microorganisms (GCM) 10K type strain sequencing project: providing services to taxonomists for standard genome sequencing and annotation.</title>
        <authorList>
            <consortium name="The Broad Institute Genomics Platform"/>
            <consortium name="The Broad Institute Genome Sequencing Center for Infectious Disease"/>
            <person name="Wu L."/>
            <person name="Ma J."/>
        </authorList>
    </citation>
    <scope>NUCLEOTIDE SEQUENCE [LARGE SCALE GENOMIC DNA]</scope>
    <source>
        <strain evidence="5">CECT 8472</strain>
    </source>
</reference>
<accession>A0ABV8UGY1</accession>
<dbReference type="Proteomes" id="UP001595799">
    <property type="component" value="Unassembled WGS sequence"/>
</dbReference>
<evidence type="ECO:0000313" key="4">
    <source>
        <dbReference type="EMBL" id="MFC4350529.1"/>
    </source>
</evidence>
<dbReference type="InterPro" id="IPR044725">
    <property type="entry name" value="CBSX3_CBS_dom"/>
</dbReference>
<organism evidence="4 5">
    <name type="scientific">Fodinicurvata halophila</name>
    <dbReference type="NCBI Taxonomy" id="1419723"/>
    <lineage>
        <taxon>Bacteria</taxon>
        <taxon>Pseudomonadati</taxon>
        <taxon>Pseudomonadota</taxon>
        <taxon>Alphaproteobacteria</taxon>
        <taxon>Rhodospirillales</taxon>
        <taxon>Rhodovibrionaceae</taxon>
        <taxon>Fodinicurvata</taxon>
    </lineage>
</organism>
<dbReference type="InterPro" id="IPR000644">
    <property type="entry name" value="CBS_dom"/>
</dbReference>
<dbReference type="InterPro" id="IPR051257">
    <property type="entry name" value="Diverse_CBS-Domain"/>
</dbReference>
<proteinExistence type="predicted"/>
<evidence type="ECO:0000313" key="5">
    <source>
        <dbReference type="Proteomes" id="UP001595799"/>
    </source>
</evidence>